<dbReference type="InParanoid" id="A0A0D1Z712"/>
<dbReference type="GeneID" id="27308663"/>
<dbReference type="OrthoDB" id="309640at2759"/>
<dbReference type="Pfam" id="PF01042">
    <property type="entry name" value="Ribonuc_L-PSP"/>
    <property type="match status" value="1"/>
</dbReference>
<dbReference type="VEuPathDB" id="FungiDB:PV09_00690"/>
<reference evidence="1 2" key="1">
    <citation type="submission" date="2015-01" db="EMBL/GenBank/DDBJ databases">
        <title>The Genome Sequence of Ochroconis gallopava CBS43764.</title>
        <authorList>
            <consortium name="The Broad Institute Genomics Platform"/>
            <person name="Cuomo C."/>
            <person name="de Hoog S."/>
            <person name="Gorbushina A."/>
            <person name="Stielow B."/>
            <person name="Teixiera M."/>
            <person name="Abouelleil A."/>
            <person name="Chapman S.B."/>
            <person name="Priest M."/>
            <person name="Young S.K."/>
            <person name="Wortman J."/>
            <person name="Nusbaum C."/>
            <person name="Birren B."/>
        </authorList>
    </citation>
    <scope>NUCLEOTIDE SEQUENCE [LARGE SCALE GENOMIC DNA]</scope>
    <source>
        <strain evidence="1 2">CBS 43764</strain>
    </source>
</reference>
<proteinExistence type="predicted"/>
<dbReference type="CDD" id="cd00448">
    <property type="entry name" value="YjgF_YER057c_UK114_family"/>
    <property type="match status" value="1"/>
</dbReference>
<sequence length="199" mass="22209">MLDKADWYGGISELGKRTISSYFILQSLSKWSLYHQFPLEYVLISPKMTSESSKPYAFNLPDVPTPPPSYKHVAITPLLPTSRLITLAGMTGTDYRRADNPKTVREQAPIAYEKVKKGLAAAGATPRDIVQVKHYIVKDSGDAQVDKLDVVDRGWAEAWMEFMDREADGHRPPDTVIGVACLAKKAILYECEVWAVVHA</sequence>
<name>A0A0D1Z712_9PEZI</name>
<evidence type="ECO:0000313" key="2">
    <source>
        <dbReference type="Proteomes" id="UP000053259"/>
    </source>
</evidence>
<dbReference type="InterPro" id="IPR035959">
    <property type="entry name" value="RutC-like_sf"/>
</dbReference>
<dbReference type="STRING" id="253628.A0A0D1Z712"/>
<dbReference type="Proteomes" id="UP000053259">
    <property type="component" value="Unassembled WGS sequence"/>
</dbReference>
<dbReference type="HOGENOM" id="CLU_100715_4_4_1"/>
<dbReference type="SUPFAM" id="SSF55298">
    <property type="entry name" value="YjgF-like"/>
    <property type="match status" value="1"/>
</dbReference>
<gene>
    <name evidence="1" type="ORF">PV09_00690</name>
</gene>
<organism evidence="1 2">
    <name type="scientific">Verruconis gallopava</name>
    <dbReference type="NCBI Taxonomy" id="253628"/>
    <lineage>
        <taxon>Eukaryota</taxon>
        <taxon>Fungi</taxon>
        <taxon>Dikarya</taxon>
        <taxon>Ascomycota</taxon>
        <taxon>Pezizomycotina</taxon>
        <taxon>Dothideomycetes</taxon>
        <taxon>Pleosporomycetidae</taxon>
        <taxon>Venturiales</taxon>
        <taxon>Sympoventuriaceae</taxon>
        <taxon>Verruconis</taxon>
    </lineage>
</organism>
<dbReference type="EMBL" id="KN847530">
    <property type="protein sequence ID" value="KIW08752.1"/>
    <property type="molecule type" value="Genomic_DNA"/>
</dbReference>
<protein>
    <submittedName>
        <fullName evidence="1">Uncharacterized protein</fullName>
    </submittedName>
</protein>
<dbReference type="RefSeq" id="XP_016218621.1">
    <property type="nucleotide sequence ID" value="XM_016353468.1"/>
</dbReference>
<dbReference type="AlphaFoldDB" id="A0A0D1Z712"/>
<evidence type="ECO:0000313" key="1">
    <source>
        <dbReference type="EMBL" id="KIW08752.1"/>
    </source>
</evidence>
<keyword evidence="2" id="KW-1185">Reference proteome</keyword>
<dbReference type="InterPro" id="IPR006175">
    <property type="entry name" value="YjgF/YER057c/UK114"/>
</dbReference>
<accession>A0A0D1Z712</accession>
<dbReference type="Gene3D" id="3.30.1330.40">
    <property type="entry name" value="RutC-like"/>
    <property type="match status" value="1"/>
</dbReference>